<dbReference type="SUPFAM" id="SSF141868">
    <property type="entry name" value="EAL domain-like"/>
    <property type="match status" value="1"/>
</dbReference>
<dbReference type="InterPro" id="IPR000160">
    <property type="entry name" value="GGDEF_dom"/>
</dbReference>
<dbReference type="PANTHER" id="PTHR44757:SF2">
    <property type="entry name" value="BIOFILM ARCHITECTURE MAINTENANCE PROTEIN MBAA"/>
    <property type="match status" value="1"/>
</dbReference>
<sequence length="788" mass="89528">MIHLLSRLARQWRHNFNLFRKAPGVQSVGLKLLVWAVGGTAILFVGFSFFSYSHSQQIVIDKVTSATKQTVVQSRDTLNIVFRNYEDLTFSILTDEEMLNQLGIYGSATTSQNEKFMARNKIVESFAIRFFSKSDITNIHVIPVDPKLKEITTDTLHAELIEYSKEEWFQRAVIANGEIGWLPTKRYGYSDLGQPSFAINRLIKLRSGMKYVLLIEISSEVLKRSIGDISSGEMVVLNLANQLLTRTNSEIEGDFYHIPNLFRANPIHAGHPSESKTVKVNGEMQLVVAEKIAASDWTVQAVIPGSELFKDANTIGNSMLISMIGIAIITYLFNYYLQRRRNAKKIRYMAYHDHLTDLANRKLFMEVIEKEIQSARQYKTEFTVLFLDLDRFKIINDTFGHEAGDKLLIETARRLEDILDESCTIARFGGDEFLVLIPNSGDPDAILTIIQEITSQIQKPVYYEEKELHVSVSIGVSMYPQDGNDIQSLTKHADTAMYSAKESGRNNHKFYNTAMEKNTYEKLSLERDLRHAIERDELFLYYQPQIELDSGCIIGVETLARWDHPKHGFIPPSEFIPIAEYSRLIVPIGKWILYTACKQNKAWQDAGLPKVHVAVNLSIHQFQNSEIIQTVAQILEETGLEPQYLELEITESIAMQDVEQVILTLQGLYALGVKISIDDFGTGYSSLNYLKNFPIQRLKIDKSFLDDIVRNEKERAIVGAIIIMAHSLNLRVTAEGVESMEQVALLQACNCDEIQGYIYSRPIPTSECAELLAERRVFDTTGKQLQNG</sequence>
<dbReference type="SUPFAM" id="SSF55073">
    <property type="entry name" value="Nucleotide cyclase"/>
    <property type="match status" value="1"/>
</dbReference>
<dbReference type="SMART" id="SM00052">
    <property type="entry name" value="EAL"/>
    <property type="match status" value="1"/>
</dbReference>
<keyword evidence="1" id="KW-0812">Transmembrane</keyword>
<proteinExistence type="predicted"/>
<dbReference type="CDD" id="cd01949">
    <property type="entry name" value="GGDEF"/>
    <property type="match status" value="1"/>
</dbReference>
<keyword evidence="1" id="KW-1133">Transmembrane helix</keyword>
<dbReference type="EMBL" id="CAKMMW010000015">
    <property type="protein sequence ID" value="CAH1217122.1"/>
    <property type="molecule type" value="Genomic_DNA"/>
</dbReference>
<feature type="transmembrane region" description="Helical" evidence="1">
    <location>
        <begin position="319"/>
        <end position="337"/>
    </location>
</feature>
<dbReference type="PROSITE" id="PS50887">
    <property type="entry name" value="GGDEF"/>
    <property type="match status" value="1"/>
</dbReference>
<dbReference type="InterPro" id="IPR052155">
    <property type="entry name" value="Biofilm_reg_signaling"/>
</dbReference>
<protein>
    <recommendedName>
        <fullName evidence="6">EAL domain-containing protein</fullName>
    </recommendedName>
</protein>
<dbReference type="InterPro" id="IPR043128">
    <property type="entry name" value="Rev_trsase/Diguanyl_cyclase"/>
</dbReference>
<evidence type="ECO:0000256" key="1">
    <source>
        <dbReference type="SAM" id="Phobius"/>
    </source>
</evidence>
<dbReference type="Pfam" id="PF00563">
    <property type="entry name" value="EAL"/>
    <property type="match status" value="1"/>
</dbReference>
<gene>
    <name evidence="4" type="ORF">PAECIP111891_04556</name>
</gene>
<reference evidence="4" key="1">
    <citation type="submission" date="2022-01" db="EMBL/GenBank/DDBJ databases">
        <authorList>
            <person name="Criscuolo A."/>
        </authorList>
    </citation>
    <scope>NUCLEOTIDE SEQUENCE</scope>
    <source>
        <strain evidence="4">CIP111891</strain>
    </source>
</reference>
<dbReference type="SMART" id="SM00267">
    <property type="entry name" value="GGDEF"/>
    <property type="match status" value="1"/>
</dbReference>
<feature type="transmembrane region" description="Helical" evidence="1">
    <location>
        <begin position="28"/>
        <end position="52"/>
    </location>
</feature>
<evidence type="ECO:0000259" key="3">
    <source>
        <dbReference type="PROSITE" id="PS50887"/>
    </source>
</evidence>
<evidence type="ECO:0000313" key="4">
    <source>
        <dbReference type="EMBL" id="CAH1217122.1"/>
    </source>
</evidence>
<accession>A0ABM9CML6</accession>
<dbReference type="Proteomes" id="UP000838821">
    <property type="component" value="Unassembled WGS sequence"/>
</dbReference>
<dbReference type="Gene3D" id="3.30.70.270">
    <property type="match status" value="1"/>
</dbReference>
<dbReference type="InterPro" id="IPR035919">
    <property type="entry name" value="EAL_sf"/>
</dbReference>
<dbReference type="Gene3D" id="3.30.450.20">
    <property type="entry name" value="PAS domain"/>
    <property type="match status" value="1"/>
</dbReference>
<dbReference type="InterPro" id="IPR001633">
    <property type="entry name" value="EAL_dom"/>
</dbReference>
<evidence type="ECO:0000313" key="5">
    <source>
        <dbReference type="Proteomes" id="UP000838821"/>
    </source>
</evidence>
<dbReference type="Gene3D" id="3.20.20.450">
    <property type="entry name" value="EAL domain"/>
    <property type="match status" value="1"/>
</dbReference>
<dbReference type="Pfam" id="PF00990">
    <property type="entry name" value="GGDEF"/>
    <property type="match status" value="1"/>
</dbReference>
<comment type="caution">
    <text evidence="4">The sequence shown here is derived from an EMBL/GenBank/DDBJ whole genome shotgun (WGS) entry which is preliminary data.</text>
</comment>
<feature type="domain" description="EAL" evidence="2">
    <location>
        <begin position="522"/>
        <end position="776"/>
    </location>
</feature>
<feature type="domain" description="GGDEF" evidence="3">
    <location>
        <begin position="380"/>
        <end position="513"/>
    </location>
</feature>
<evidence type="ECO:0008006" key="6">
    <source>
        <dbReference type="Google" id="ProtNLM"/>
    </source>
</evidence>
<dbReference type="PANTHER" id="PTHR44757">
    <property type="entry name" value="DIGUANYLATE CYCLASE DGCP"/>
    <property type="match status" value="1"/>
</dbReference>
<keyword evidence="5" id="KW-1185">Reference proteome</keyword>
<dbReference type="InterPro" id="IPR029787">
    <property type="entry name" value="Nucleotide_cyclase"/>
</dbReference>
<dbReference type="RefSeq" id="WP_236290717.1">
    <property type="nucleotide sequence ID" value="NZ_CAKMMW010000015.1"/>
</dbReference>
<evidence type="ECO:0000259" key="2">
    <source>
        <dbReference type="PROSITE" id="PS50883"/>
    </source>
</evidence>
<name>A0ABM9CML6_9BACL</name>
<organism evidence="4 5">
    <name type="scientific">Paenibacillus allorhizoplanae</name>
    <dbReference type="NCBI Taxonomy" id="2905648"/>
    <lineage>
        <taxon>Bacteria</taxon>
        <taxon>Bacillati</taxon>
        <taxon>Bacillota</taxon>
        <taxon>Bacilli</taxon>
        <taxon>Bacillales</taxon>
        <taxon>Paenibacillaceae</taxon>
        <taxon>Paenibacillus</taxon>
    </lineage>
</organism>
<dbReference type="NCBIfam" id="TIGR00254">
    <property type="entry name" value="GGDEF"/>
    <property type="match status" value="1"/>
</dbReference>
<keyword evidence="1" id="KW-0472">Membrane</keyword>
<dbReference type="PROSITE" id="PS50883">
    <property type="entry name" value="EAL"/>
    <property type="match status" value="1"/>
</dbReference>
<dbReference type="CDD" id="cd01948">
    <property type="entry name" value="EAL"/>
    <property type="match status" value="1"/>
</dbReference>